<dbReference type="Gene3D" id="2.60.40.1660">
    <property type="entry name" value="Na, k-atpase alpha subunit"/>
    <property type="match status" value="1"/>
</dbReference>
<keyword evidence="5 8" id="KW-1133">Transmembrane helix</keyword>
<dbReference type="GO" id="GO:0036376">
    <property type="term" value="P:sodium ion export across plasma membrane"/>
    <property type="evidence" value="ECO:0007669"/>
    <property type="project" value="TreeGrafter"/>
</dbReference>
<dbReference type="Proteomes" id="UP001152747">
    <property type="component" value="Unassembled WGS sequence"/>
</dbReference>
<dbReference type="AlphaFoldDB" id="A0A9P1IPE4"/>
<comment type="similarity">
    <text evidence="2">Belongs to the X(+)/potassium ATPases subunit beta family.</text>
</comment>
<comment type="subcellular location">
    <subcellularLocation>
        <location evidence="1">Membrane</location>
        <topology evidence="1">Single-pass type II membrane protein</topology>
    </subcellularLocation>
</comment>
<dbReference type="GO" id="GO:1990573">
    <property type="term" value="P:potassium ion import across plasma membrane"/>
    <property type="evidence" value="ECO:0007669"/>
    <property type="project" value="TreeGrafter"/>
</dbReference>
<dbReference type="PANTHER" id="PTHR11523">
    <property type="entry name" value="SODIUM/POTASSIUM-DEPENDENT ATPASE BETA SUBUNIT"/>
    <property type="match status" value="1"/>
</dbReference>
<dbReference type="OrthoDB" id="5912413at2759"/>
<evidence type="ECO:0000256" key="6">
    <source>
        <dbReference type="ARBA" id="ARBA00023136"/>
    </source>
</evidence>
<comment type="caution">
    <text evidence="9">The sequence shown here is derived from an EMBL/GenBank/DDBJ whole genome shotgun (WGS) entry which is preliminary data.</text>
</comment>
<evidence type="ECO:0000256" key="3">
    <source>
        <dbReference type="ARBA" id="ARBA00022692"/>
    </source>
</evidence>
<feature type="transmembrane region" description="Helical" evidence="8">
    <location>
        <begin position="75"/>
        <end position="101"/>
    </location>
</feature>
<keyword evidence="3 8" id="KW-0812">Transmembrane</keyword>
<dbReference type="InterPro" id="IPR038702">
    <property type="entry name" value="Na/K_ATPase_sub_beta_sf"/>
</dbReference>
<sequence length="339" mass="38604">MFSGASNRSDNQEEKKPLLSQTNSGAMSSKTAPSSRTAPSSQTEPSNNSTYKPPKKTRAPGPKMSDGTEFDTGPWGWVFSILYLFFLWGLCIAFACGMVYLQYTRMDQKLPNYFGTGSFLGNIPRANFDPNPKHFVETPKNLMEFNIYDISTYMNSLIRLKKVLQQYISDEKPGAQRKELCSKKGLTKEEACKFDRYTGFNDCKFDLKSLEHGFGFSKGQPCIMLKLNKLIGWEPKFLNRTTCAENDLCCGEGIQFECTSDDDLEFAYYPENGIPACYFPYYNQPGYEQPFVMVKISNITESKLVEIECMPTNKELREISGDKQNQIKFFLKMKKDSAE</sequence>
<evidence type="ECO:0008006" key="11">
    <source>
        <dbReference type="Google" id="ProtNLM"/>
    </source>
</evidence>
<dbReference type="GO" id="GO:0005890">
    <property type="term" value="C:sodium:potassium-exchanging ATPase complex"/>
    <property type="evidence" value="ECO:0007669"/>
    <property type="project" value="InterPro"/>
</dbReference>
<feature type="region of interest" description="Disordered" evidence="7">
    <location>
        <begin position="1"/>
        <end position="67"/>
    </location>
</feature>
<dbReference type="Pfam" id="PF00287">
    <property type="entry name" value="Na_K-ATPase"/>
    <property type="match status" value="1"/>
</dbReference>
<evidence type="ECO:0000256" key="7">
    <source>
        <dbReference type="SAM" id="MobiDB-lite"/>
    </source>
</evidence>
<evidence type="ECO:0000256" key="8">
    <source>
        <dbReference type="SAM" id="Phobius"/>
    </source>
</evidence>
<keyword evidence="4" id="KW-0735">Signal-anchor</keyword>
<proteinExistence type="inferred from homology"/>
<evidence type="ECO:0000256" key="5">
    <source>
        <dbReference type="ARBA" id="ARBA00022989"/>
    </source>
</evidence>
<dbReference type="GO" id="GO:0001671">
    <property type="term" value="F:ATPase activator activity"/>
    <property type="evidence" value="ECO:0007669"/>
    <property type="project" value="TreeGrafter"/>
</dbReference>
<dbReference type="InterPro" id="IPR000402">
    <property type="entry name" value="Na/K_ATPase_sub_beta"/>
</dbReference>
<dbReference type="EMBL" id="CANHGI010000004">
    <property type="protein sequence ID" value="CAI5448624.1"/>
    <property type="molecule type" value="Genomic_DNA"/>
</dbReference>
<keyword evidence="10" id="KW-1185">Reference proteome</keyword>
<keyword evidence="6 8" id="KW-0472">Membrane</keyword>
<evidence type="ECO:0000256" key="4">
    <source>
        <dbReference type="ARBA" id="ARBA00022968"/>
    </source>
</evidence>
<feature type="compositionally biased region" description="Polar residues" evidence="7">
    <location>
        <begin position="19"/>
        <end position="51"/>
    </location>
</feature>
<gene>
    <name evidence="9" type="ORF">CAMP_LOCUS11261</name>
</gene>
<evidence type="ECO:0000256" key="1">
    <source>
        <dbReference type="ARBA" id="ARBA00004606"/>
    </source>
</evidence>
<reference evidence="9" key="1">
    <citation type="submission" date="2022-11" db="EMBL/GenBank/DDBJ databases">
        <authorList>
            <person name="Kikuchi T."/>
        </authorList>
    </citation>
    <scope>NUCLEOTIDE SEQUENCE</scope>
    <source>
        <strain evidence="9">PS1010</strain>
    </source>
</reference>
<dbReference type="PANTHER" id="PTHR11523:SF52">
    <property type="entry name" value="SODIUM_POTASSIUM-TRANSPORTING ATPASE SUBUNIT BETA"/>
    <property type="match status" value="1"/>
</dbReference>
<evidence type="ECO:0000313" key="10">
    <source>
        <dbReference type="Proteomes" id="UP001152747"/>
    </source>
</evidence>
<organism evidence="9 10">
    <name type="scientific">Caenorhabditis angaria</name>
    <dbReference type="NCBI Taxonomy" id="860376"/>
    <lineage>
        <taxon>Eukaryota</taxon>
        <taxon>Metazoa</taxon>
        <taxon>Ecdysozoa</taxon>
        <taxon>Nematoda</taxon>
        <taxon>Chromadorea</taxon>
        <taxon>Rhabditida</taxon>
        <taxon>Rhabditina</taxon>
        <taxon>Rhabditomorpha</taxon>
        <taxon>Rhabditoidea</taxon>
        <taxon>Rhabditidae</taxon>
        <taxon>Peloderinae</taxon>
        <taxon>Caenorhabditis</taxon>
    </lineage>
</organism>
<accession>A0A9P1IPE4</accession>
<dbReference type="GO" id="GO:0006883">
    <property type="term" value="P:intracellular sodium ion homeostasis"/>
    <property type="evidence" value="ECO:0007669"/>
    <property type="project" value="TreeGrafter"/>
</dbReference>
<evidence type="ECO:0000256" key="2">
    <source>
        <dbReference type="ARBA" id="ARBA00005876"/>
    </source>
</evidence>
<protein>
    <recommendedName>
        <fullName evidence="11">Sodium/potassium-transporting ATPase subunit beta</fullName>
    </recommendedName>
</protein>
<evidence type="ECO:0000313" key="9">
    <source>
        <dbReference type="EMBL" id="CAI5448624.1"/>
    </source>
</evidence>
<dbReference type="GO" id="GO:0030007">
    <property type="term" value="P:intracellular potassium ion homeostasis"/>
    <property type="evidence" value="ECO:0007669"/>
    <property type="project" value="TreeGrafter"/>
</dbReference>
<name>A0A9P1IPE4_9PELO</name>